<evidence type="ECO:0000313" key="3">
    <source>
        <dbReference type="Proteomes" id="UP000571017"/>
    </source>
</evidence>
<proteinExistence type="predicted"/>
<dbReference type="EMBL" id="JACEFG010000001">
    <property type="protein sequence ID" value="MBA2174413.1"/>
    <property type="molecule type" value="Genomic_DNA"/>
</dbReference>
<protein>
    <submittedName>
        <fullName evidence="2">DUF1028 domain-containing protein</fullName>
    </submittedName>
</protein>
<dbReference type="Gene3D" id="3.60.20.10">
    <property type="entry name" value="Glutamine Phosphoribosylpyrophosphate, subunit 1, domain 1"/>
    <property type="match status" value="1"/>
</dbReference>
<dbReference type="PANTHER" id="PTHR39328">
    <property type="entry name" value="BLL2871 PROTEIN"/>
    <property type="match status" value="1"/>
</dbReference>
<feature type="domain" description="Putative peptidoglycan binding" evidence="1">
    <location>
        <begin position="214"/>
        <end position="285"/>
    </location>
</feature>
<dbReference type="Pfam" id="PF08823">
    <property type="entry name" value="PG_binding_2"/>
    <property type="match status" value="1"/>
</dbReference>
<dbReference type="SUPFAM" id="SSF56235">
    <property type="entry name" value="N-terminal nucleophile aminohydrolases (Ntn hydrolases)"/>
    <property type="match status" value="1"/>
</dbReference>
<organism evidence="2 3">
    <name type="scientific">Halobacillus locisalis</name>
    <dbReference type="NCBI Taxonomy" id="220753"/>
    <lineage>
        <taxon>Bacteria</taxon>
        <taxon>Bacillati</taxon>
        <taxon>Bacillota</taxon>
        <taxon>Bacilli</taxon>
        <taxon>Bacillales</taxon>
        <taxon>Bacillaceae</taxon>
        <taxon>Halobacillus</taxon>
    </lineage>
</organism>
<dbReference type="AlphaFoldDB" id="A0A838CRC1"/>
<dbReference type="PANTHER" id="PTHR39328:SF1">
    <property type="entry name" value="BLL2871 PROTEIN"/>
    <property type="match status" value="1"/>
</dbReference>
<dbReference type="RefSeq" id="WP_181471411.1">
    <property type="nucleotide sequence ID" value="NZ_JACEFG010000001.1"/>
</dbReference>
<dbReference type="InterPro" id="IPR010430">
    <property type="entry name" value="DUF1028"/>
</dbReference>
<evidence type="ECO:0000313" key="2">
    <source>
        <dbReference type="EMBL" id="MBA2174413.1"/>
    </source>
</evidence>
<accession>A0A838CRC1</accession>
<gene>
    <name evidence="2" type="ORF">H0266_05775</name>
</gene>
<evidence type="ECO:0000259" key="1">
    <source>
        <dbReference type="Pfam" id="PF08823"/>
    </source>
</evidence>
<sequence>MTHRSPIIATFSIVGSDPATGELGVAVQSKFLGVGSVVPWAKAGVGAIATQAFANPAYGPDGLKMLEEGLTVEEVFHELTTKDPQSQDRQLGIVDTNGNAESFTGNDCYEWAGGVTGKGYAAQGNILVNKETVTEMGKAFEEATGSLADRLLAGLQKAQQAGGDSRGKQSAALYVVKEKGGYGGLSDTLVDLRVDDHPDPIVELERIYQLHQLYFGETNEEDILKVEAEVMQDVTLHLYRLGYISSRNVEENELYRGLTTYLHTENFEGREQHEGWIDKKVYEYLLEHNS</sequence>
<comment type="caution">
    <text evidence="2">The sequence shown here is derived from an EMBL/GenBank/DDBJ whole genome shotgun (WGS) entry which is preliminary data.</text>
</comment>
<reference evidence="2 3" key="1">
    <citation type="journal article" date="2004" name="Extremophiles">
        <title>Halobacillus locisalis sp. nov., a halophilic bacterium isolated from a marine solar saltern of the Yellow Sea in Korea.</title>
        <authorList>
            <person name="Yoon J.H."/>
            <person name="Kang K.H."/>
            <person name="Oh T.K."/>
            <person name="Park Y.H."/>
        </authorList>
    </citation>
    <scope>NUCLEOTIDE SEQUENCE [LARGE SCALE GENOMIC DNA]</scope>
    <source>
        <strain evidence="2 3">KCTC 3788</strain>
    </source>
</reference>
<keyword evidence="3" id="KW-1185">Reference proteome</keyword>
<dbReference type="InterPro" id="IPR014927">
    <property type="entry name" value="PG-bd_2"/>
</dbReference>
<dbReference type="Proteomes" id="UP000571017">
    <property type="component" value="Unassembled WGS sequence"/>
</dbReference>
<name>A0A838CRC1_9BACI</name>
<dbReference type="InterPro" id="IPR029055">
    <property type="entry name" value="Ntn_hydrolases_N"/>
</dbReference>
<dbReference type="Pfam" id="PF06267">
    <property type="entry name" value="DUF1028"/>
    <property type="match status" value="1"/>
</dbReference>